<evidence type="ECO:0000256" key="3">
    <source>
        <dbReference type="ARBA" id="ARBA00022840"/>
    </source>
</evidence>
<comment type="caution">
    <text evidence="6">The sequence shown here is derived from an EMBL/GenBank/DDBJ whole genome shotgun (WGS) entry which is preliminary data.</text>
</comment>
<evidence type="ECO:0000313" key="7">
    <source>
        <dbReference type="Proteomes" id="UP001499895"/>
    </source>
</evidence>
<feature type="domain" description="ATP-grasp" evidence="5">
    <location>
        <begin position="110"/>
        <end position="312"/>
    </location>
</feature>
<reference evidence="7" key="1">
    <citation type="journal article" date="2019" name="Int. J. Syst. Evol. Microbiol.">
        <title>The Global Catalogue of Microorganisms (GCM) 10K type strain sequencing project: providing services to taxonomists for standard genome sequencing and annotation.</title>
        <authorList>
            <consortium name="The Broad Institute Genomics Platform"/>
            <consortium name="The Broad Institute Genome Sequencing Center for Infectious Disease"/>
            <person name="Wu L."/>
            <person name="Ma J."/>
        </authorList>
    </citation>
    <scope>NUCLEOTIDE SEQUENCE [LARGE SCALE GENOMIC DNA]</scope>
    <source>
        <strain evidence="7">JCM 10649</strain>
    </source>
</reference>
<dbReference type="InterPro" id="IPR052032">
    <property type="entry name" value="ATP-dep_AA_Ligase"/>
</dbReference>
<evidence type="ECO:0000256" key="1">
    <source>
        <dbReference type="ARBA" id="ARBA00022598"/>
    </source>
</evidence>
<organism evidence="6 7">
    <name type="scientific">Streptomyces stramineus</name>
    <dbReference type="NCBI Taxonomy" id="173861"/>
    <lineage>
        <taxon>Bacteria</taxon>
        <taxon>Bacillati</taxon>
        <taxon>Actinomycetota</taxon>
        <taxon>Actinomycetes</taxon>
        <taxon>Kitasatosporales</taxon>
        <taxon>Streptomycetaceae</taxon>
        <taxon>Streptomyces</taxon>
    </lineage>
</organism>
<evidence type="ECO:0000259" key="5">
    <source>
        <dbReference type="PROSITE" id="PS50975"/>
    </source>
</evidence>
<sequence length="425" mass="45364">MKPLIVVYDFGAAQPGDIAVGLGDWATWVFAAERNEHTLRMAPLLEQFAPVVWIENPDQAVRELRGHAPGGIVTFSEKALRLTGELADRLGLPQHGPATTAMLTDKWKQRSALRAAGIDSVRFHRVDSVRDWADAVAHVGLPAVLKPAFGGASRNTFYIDDEEAGLRTVERLLAAGAPGYDPDGALVLEEYLTGRDCAPFGDYVSIEQLVQDGEITDIAVTGKFPMVPPFRETGRFWPAPLDPGETAEIFSLARRAVAALGITTGLTHTEVKHTPDGPRLIEVNGRLGGGINELSGRAIGVNLIGLAGRIALGERVTVPALPAGRVVYQITHPAPRQACELVGVAGIDEIRALPEVTLHRPYARPGARLPGGVHTQDLDVVLGETAGPEELATVFKEVGARLRFTFAFPGAPGPLTVTGAELGRL</sequence>
<dbReference type="PANTHER" id="PTHR43585:SF2">
    <property type="entry name" value="ATP-GRASP ENZYME FSQD"/>
    <property type="match status" value="1"/>
</dbReference>
<evidence type="ECO:0000313" key="6">
    <source>
        <dbReference type="EMBL" id="GAA0481589.1"/>
    </source>
</evidence>
<accession>A0ABP3KK74</accession>
<protein>
    <recommendedName>
        <fullName evidence="5">ATP-grasp domain-containing protein</fullName>
    </recommendedName>
</protein>
<dbReference type="PROSITE" id="PS50975">
    <property type="entry name" value="ATP_GRASP"/>
    <property type="match status" value="1"/>
</dbReference>
<evidence type="ECO:0000256" key="2">
    <source>
        <dbReference type="ARBA" id="ARBA00022741"/>
    </source>
</evidence>
<dbReference type="PANTHER" id="PTHR43585">
    <property type="entry name" value="FUMIPYRROLE BIOSYNTHESIS PROTEIN C"/>
    <property type="match status" value="1"/>
</dbReference>
<keyword evidence="7" id="KW-1185">Reference proteome</keyword>
<dbReference type="InterPro" id="IPR011761">
    <property type="entry name" value="ATP-grasp"/>
</dbReference>
<proteinExistence type="predicted"/>
<keyword evidence="1" id="KW-0436">Ligase</keyword>
<gene>
    <name evidence="6" type="ORF">GCM10009544_49390</name>
</gene>
<name>A0ABP3KK74_9ACTN</name>
<dbReference type="RefSeq" id="WP_344094639.1">
    <property type="nucleotide sequence ID" value="NZ_BAAAHB010000071.1"/>
</dbReference>
<evidence type="ECO:0000256" key="4">
    <source>
        <dbReference type="PROSITE-ProRule" id="PRU00409"/>
    </source>
</evidence>
<keyword evidence="3 4" id="KW-0067">ATP-binding</keyword>
<dbReference type="Gene3D" id="3.30.470.20">
    <property type="entry name" value="ATP-grasp fold, B domain"/>
    <property type="match status" value="1"/>
</dbReference>
<dbReference type="Proteomes" id="UP001499895">
    <property type="component" value="Unassembled WGS sequence"/>
</dbReference>
<keyword evidence="2 4" id="KW-0547">Nucleotide-binding</keyword>
<dbReference type="SUPFAM" id="SSF56059">
    <property type="entry name" value="Glutathione synthetase ATP-binding domain-like"/>
    <property type="match status" value="1"/>
</dbReference>
<dbReference type="EMBL" id="BAAAHB010000071">
    <property type="protein sequence ID" value="GAA0481589.1"/>
    <property type="molecule type" value="Genomic_DNA"/>
</dbReference>